<evidence type="ECO:0000313" key="3">
    <source>
        <dbReference type="Proteomes" id="UP001523550"/>
    </source>
</evidence>
<keyword evidence="3" id="KW-1185">Reference proteome</keyword>
<proteinExistence type="predicted"/>
<organism evidence="2 3">
    <name type="scientific">Natronospira proteinivora</name>
    <dbReference type="NCBI Taxonomy" id="1807133"/>
    <lineage>
        <taxon>Bacteria</taxon>
        <taxon>Pseudomonadati</taxon>
        <taxon>Pseudomonadota</taxon>
        <taxon>Gammaproteobacteria</taxon>
        <taxon>Natronospirales</taxon>
        <taxon>Natronospiraceae</taxon>
        <taxon>Natronospira</taxon>
    </lineage>
</organism>
<gene>
    <name evidence="2" type="ORF">J2T60_002303</name>
</gene>
<dbReference type="Proteomes" id="UP001523550">
    <property type="component" value="Unassembled WGS sequence"/>
</dbReference>
<dbReference type="RefSeq" id="WP_253450170.1">
    <property type="nucleotide sequence ID" value="NZ_JALJYF010000002.1"/>
</dbReference>
<keyword evidence="1" id="KW-1133">Transmembrane helix</keyword>
<sequence>MIKGLRNRPTETILALVILVVCGVVAYTQWRDPGPPAGAEYANGLSEISQLCRDMVVVSGGVSIRGALKRVPYSADE</sequence>
<name>A0ABT1GDG7_9GAMM</name>
<feature type="transmembrane region" description="Helical" evidence="1">
    <location>
        <begin position="12"/>
        <end position="30"/>
    </location>
</feature>
<dbReference type="EMBL" id="JALJYF010000002">
    <property type="protein sequence ID" value="MCP1728303.1"/>
    <property type="molecule type" value="Genomic_DNA"/>
</dbReference>
<accession>A0ABT1GDG7</accession>
<reference evidence="2 3" key="1">
    <citation type="submission" date="2022-03" db="EMBL/GenBank/DDBJ databases">
        <title>Genomic Encyclopedia of Type Strains, Phase III (KMG-III): the genomes of soil and plant-associated and newly described type strains.</title>
        <authorList>
            <person name="Whitman W."/>
        </authorList>
    </citation>
    <scope>NUCLEOTIDE SEQUENCE [LARGE SCALE GENOMIC DNA]</scope>
    <source>
        <strain evidence="2 3">BSker1</strain>
    </source>
</reference>
<keyword evidence="1" id="KW-0472">Membrane</keyword>
<evidence type="ECO:0000313" key="2">
    <source>
        <dbReference type="EMBL" id="MCP1728303.1"/>
    </source>
</evidence>
<protein>
    <submittedName>
        <fullName evidence="2">Uncharacterized protein</fullName>
    </submittedName>
</protein>
<evidence type="ECO:0000256" key="1">
    <source>
        <dbReference type="SAM" id="Phobius"/>
    </source>
</evidence>
<comment type="caution">
    <text evidence="2">The sequence shown here is derived from an EMBL/GenBank/DDBJ whole genome shotgun (WGS) entry which is preliminary data.</text>
</comment>
<keyword evidence="1" id="KW-0812">Transmembrane</keyword>